<keyword evidence="1 3" id="KW-0597">Phosphoprotein</keyword>
<proteinExistence type="predicted"/>
<keyword evidence="7" id="KW-1185">Reference proteome</keyword>
<dbReference type="SUPFAM" id="SSF46894">
    <property type="entry name" value="C-terminal effector domain of the bipartite response regulators"/>
    <property type="match status" value="1"/>
</dbReference>
<feature type="domain" description="HTH luxR-type" evidence="4">
    <location>
        <begin position="149"/>
        <end position="214"/>
    </location>
</feature>
<organism evidence="6 7">
    <name type="scientific">Gloeomargarita lithophora Alchichica-D10</name>
    <dbReference type="NCBI Taxonomy" id="1188229"/>
    <lineage>
        <taxon>Bacteria</taxon>
        <taxon>Bacillati</taxon>
        <taxon>Cyanobacteriota</taxon>
        <taxon>Cyanophyceae</taxon>
        <taxon>Gloeomargaritales</taxon>
        <taxon>Gloeomargaritaceae</taxon>
        <taxon>Gloeomargarita</taxon>
    </lineage>
</organism>
<dbReference type="Proteomes" id="UP000180235">
    <property type="component" value="Chromosome"/>
</dbReference>
<dbReference type="InterPro" id="IPR001789">
    <property type="entry name" value="Sig_transdc_resp-reg_receiver"/>
</dbReference>
<accession>A0A1J0AE88</accession>
<dbReference type="InterPro" id="IPR000792">
    <property type="entry name" value="Tscrpt_reg_LuxR_C"/>
</dbReference>
<evidence type="ECO:0000256" key="1">
    <source>
        <dbReference type="ARBA" id="ARBA00022553"/>
    </source>
</evidence>
<dbReference type="PROSITE" id="PS50043">
    <property type="entry name" value="HTH_LUXR_2"/>
    <property type="match status" value="1"/>
</dbReference>
<dbReference type="Pfam" id="PF00072">
    <property type="entry name" value="Response_reg"/>
    <property type="match status" value="1"/>
</dbReference>
<dbReference type="InterPro" id="IPR039420">
    <property type="entry name" value="WalR-like"/>
</dbReference>
<dbReference type="STRING" id="1188229.GlitD10_1936"/>
<evidence type="ECO:0000259" key="5">
    <source>
        <dbReference type="PROSITE" id="PS50110"/>
    </source>
</evidence>
<keyword evidence="2" id="KW-0238">DNA-binding</keyword>
<dbReference type="CDD" id="cd06170">
    <property type="entry name" value="LuxR_C_like"/>
    <property type="match status" value="1"/>
</dbReference>
<dbReference type="SMART" id="SM00448">
    <property type="entry name" value="REC"/>
    <property type="match status" value="1"/>
</dbReference>
<evidence type="ECO:0000259" key="4">
    <source>
        <dbReference type="PROSITE" id="PS50043"/>
    </source>
</evidence>
<evidence type="ECO:0000256" key="2">
    <source>
        <dbReference type="ARBA" id="ARBA00023125"/>
    </source>
</evidence>
<dbReference type="KEGG" id="glt:GlitD10_1936"/>
<dbReference type="EMBL" id="CP017675">
    <property type="protein sequence ID" value="APB34262.1"/>
    <property type="molecule type" value="Genomic_DNA"/>
</dbReference>
<dbReference type="PANTHER" id="PTHR43214:SF43">
    <property type="entry name" value="TWO-COMPONENT RESPONSE REGULATOR"/>
    <property type="match status" value="1"/>
</dbReference>
<evidence type="ECO:0000256" key="3">
    <source>
        <dbReference type="PROSITE-ProRule" id="PRU00169"/>
    </source>
</evidence>
<dbReference type="RefSeq" id="WP_071454730.1">
    <property type="nucleotide sequence ID" value="NZ_CP017675.1"/>
</dbReference>
<dbReference type="PROSITE" id="PS50110">
    <property type="entry name" value="RESPONSE_REGULATORY"/>
    <property type="match status" value="1"/>
</dbReference>
<dbReference type="CDD" id="cd17535">
    <property type="entry name" value="REC_NarL-like"/>
    <property type="match status" value="1"/>
</dbReference>
<dbReference type="Pfam" id="PF00196">
    <property type="entry name" value="GerE"/>
    <property type="match status" value="1"/>
</dbReference>
<dbReference type="PANTHER" id="PTHR43214">
    <property type="entry name" value="TWO-COMPONENT RESPONSE REGULATOR"/>
    <property type="match status" value="1"/>
</dbReference>
<sequence length="218" mass="24220">MIRLLLVDDQSLVRRGLKALLETDAEFAVVGEGSNGQEAVELVEQLQPDVVLMDVQMPIVDGVAGTREICQRFPKTRVLVLTTFPNQEYVTQALQMGAAGYLLKNTPFEELAQAIHLVLKGYTQIGPGLSSAVFQQPMTSNSADPTTDYNVDWQQLTPREQDIVNWIVQGASNREIAQALYISEKTVKNNVTNILNRLNLRSRTQLVIVALQTSKPKK</sequence>
<dbReference type="OrthoDB" id="509129at2"/>
<dbReference type="InterPro" id="IPR011006">
    <property type="entry name" value="CheY-like_superfamily"/>
</dbReference>
<evidence type="ECO:0000313" key="7">
    <source>
        <dbReference type="Proteomes" id="UP000180235"/>
    </source>
</evidence>
<reference evidence="6 7" key="1">
    <citation type="submission" date="2016-10" db="EMBL/GenBank/DDBJ databases">
        <title>Description of Gloeomargarita lithophora gen. nov., sp. nov., a thylakoid-bearing basal-branching cyanobacterium with intracellular carbonates, and proposal for Gloeomargaritales ord. nov.</title>
        <authorList>
            <person name="Moreira D."/>
            <person name="Tavera R."/>
            <person name="Benzerara K."/>
            <person name="Skouri-Panet F."/>
            <person name="Couradeau E."/>
            <person name="Gerard E."/>
            <person name="Loussert C."/>
            <person name="Novelo E."/>
            <person name="Zivanovic Y."/>
            <person name="Lopez-Garcia P."/>
        </authorList>
    </citation>
    <scope>NUCLEOTIDE SEQUENCE [LARGE SCALE GENOMIC DNA]</scope>
    <source>
        <strain evidence="6 7">D10</strain>
    </source>
</reference>
<dbReference type="GO" id="GO:0006355">
    <property type="term" value="P:regulation of DNA-templated transcription"/>
    <property type="evidence" value="ECO:0007669"/>
    <property type="project" value="InterPro"/>
</dbReference>
<dbReference type="InterPro" id="IPR058245">
    <property type="entry name" value="NreC/VraR/RcsB-like_REC"/>
</dbReference>
<dbReference type="GO" id="GO:0000160">
    <property type="term" value="P:phosphorelay signal transduction system"/>
    <property type="evidence" value="ECO:0007669"/>
    <property type="project" value="InterPro"/>
</dbReference>
<dbReference type="AlphaFoldDB" id="A0A1J0AE88"/>
<dbReference type="Gene3D" id="3.40.50.2300">
    <property type="match status" value="1"/>
</dbReference>
<dbReference type="PROSITE" id="PS00622">
    <property type="entry name" value="HTH_LUXR_1"/>
    <property type="match status" value="1"/>
</dbReference>
<dbReference type="SUPFAM" id="SSF52172">
    <property type="entry name" value="CheY-like"/>
    <property type="match status" value="1"/>
</dbReference>
<name>A0A1J0AE88_9CYAN</name>
<feature type="domain" description="Response regulatory" evidence="5">
    <location>
        <begin position="3"/>
        <end position="119"/>
    </location>
</feature>
<evidence type="ECO:0000313" key="6">
    <source>
        <dbReference type="EMBL" id="APB34262.1"/>
    </source>
</evidence>
<protein>
    <submittedName>
        <fullName evidence="6">Two component transcriptional regulator, LuxR family</fullName>
    </submittedName>
</protein>
<dbReference type="PRINTS" id="PR00038">
    <property type="entry name" value="HTHLUXR"/>
</dbReference>
<dbReference type="SMART" id="SM00421">
    <property type="entry name" value="HTH_LUXR"/>
    <property type="match status" value="1"/>
</dbReference>
<feature type="modified residue" description="4-aspartylphosphate" evidence="3">
    <location>
        <position position="54"/>
    </location>
</feature>
<dbReference type="InterPro" id="IPR016032">
    <property type="entry name" value="Sig_transdc_resp-reg_C-effctor"/>
</dbReference>
<dbReference type="GO" id="GO:0003677">
    <property type="term" value="F:DNA binding"/>
    <property type="evidence" value="ECO:0007669"/>
    <property type="project" value="UniProtKB-KW"/>
</dbReference>
<gene>
    <name evidence="6" type="ORF">GlitD10_1936</name>
</gene>